<dbReference type="HOGENOM" id="CLU_000445_89_37_6"/>
<evidence type="ECO:0000313" key="15">
    <source>
        <dbReference type="EMBL" id="CDF84699.1"/>
    </source>
</evidence>
<keyword evidence="5" id="KW-0808">Transferase</keyword>
<keyword evidence="7" id="KW-0547">Nucleotide-binding</keyword>
<comment type="catalytic activity">
    <reaction evidence="1">
        <text>ATP + protein L-histidine = ADP + protein N-phospho-L-histidine.</text>
        <dbReference type="EC" id="2.7.13.3"/>
    </reaction>
</comment>
<protein>
    <recommendedName>
        <fullName evidence="3">histidine kinase</fullName>
        <ecNumber evidence="3">2.7.13.3</ecNumber>
    </recommendedName>
</protein>
<evidence type="ECO:0000256" key="5">
    <source>
        <dbReference type="ARBA" id="ARBA00022679"/>
    </source>
</evidence>
<dbReference type="Proteomes" id="UP000025241">
    <property type="component" value="Chromosome I"/>
</dbReference>
<dbReference type="RefSeq" id="WP_043253209.1">
    <property type="nucleotide sequence ID" value="NZ_HG322950.1"/>
</dbReference>
<dbReference type="InterPro" id="IPR013727">
    <property type="entry name" value="2CSK_N"/>
</dbReference>
<evidence type="ECO:0000256" key="3">
    <source>
        <dbReference type="ARBA" id="ARBA00012438"/>
    </source>
</evidence>
<dbReference type="Gene3D" id="3.30.565.10">
    <property type="entry name" value="Histidine kinase-like ATPase, C-terminal domain"/>
    <property type="match status" value="1"/>
</dbReference>
<dbReference type="eggNOG" id="COG2205">
    <property type="taxonomic scope" value="Bacteria"/>
</dbReference>
<dbReference type="GO" id="GO:0005886">
    <property type="term" value="C:plasma membrane"/>
    <property type="evidence" value="ECO:0007669"/>
    <property type="project" value="TreeGrafter"/>
</dbReference>
<dbReference type="GO" id="GO:0005524">
    <property type="term" value="F:ATP binding"/>
    <property type="evidence" value="ECO:0007669"/>
    <property type="project" value="UniProtKB-KW"/>
</dbReference>
<feature type="transmembrane region" description="Helical" evidence="13">
    <location>
        <begin position="165"/>
        <end position="187"/>
    </location>
</feature>
<dbReference type="InterPro" id="IPR005467">
    <property type="entry name" value="His_kinase_dom"/>
</dbReference>
<dbReference type="GO" id="GO:0000155">
    <property type="term" value="F:phosphorelay sensor kinase activity"/>
    <property type="evidence" value="ECO:0007669"/>
    <property type="project" value="InterPro"/>
</dbReference>
<evidence type="ECO:0000256" key="8">
    <source>
        <dbReference type="ARBA" id="ARBA00022777"/>
    </source>
</evidence>
<dbReference type="PRINTS" id="PR00344">
    <property type="entry name" value="BCTRLSENSOR"/>
</dbReference>
<dbReference type="CDD" id="cd00075">
    <property type="entry name" value="HATPase"/>
    <property type="match status" value="1"/>
</dbReference>
<feature type="domain" description="Histidine kinase" evidence="14">
    <location>
        <begin position="244"/>
        <end position="455"/>
    </location>
</feature>
<dbReference type="PANTHER" id="PTHR45436:SF14">
    <property type="entry name" value="SENSOR PROTEIN QSEC"/>
    <property type="match status" value="1"/>
</dbReference>
<accession>A0A024HJ86</accession>
<name>A0A024HJ86_PSEKB</name>
<dbReference type="SMART" id="SM00388">
    <property type="entry name" value="HisKA"/>
    <property type="match status" value="1"/>
</dbReference>
<dbReference type="Gene3D" id="1.10.287.130">
    <property type="match status" value="1"/>
</dbReference>
<dbReference type="SUPFAM" id="SSF47384">
    <property type="entry name" value="Homodimeric domain of signal transducing histidine kinase"/>
    <property type="match status" value="1"/>
</dbReference>
<dbReference type="InterPro" id="IPR050428">
    <property type="entry name" value="TCS_sensor_his_kinase"/>
</dbReference>
<evidence type="ECO:0000256" key="7">
    <source>
        <dbReference type="ARBA" id="ARBA00022741"/>
    </source>
</evidence>
<organism evidence="15 16">
    <name type="scientific">Pseudomonas knackmussii (strain DSM 6978 / CCUG 54928 / LMG 23759 / B13)</name>
    <dbReference type="NCBI Taxonomy" id="1301098"/>
    <lineage>
        <taxon>Bacteria</taxon>
        <taxon>Pseudomonadati</taxon>
        <taxon>Pseudomonadota</taxon>
        <taxon>Gammaproteobacteria</taxon>
        <taxon>Pseudomonadales</taxon>
        <taxon>Pseudomonadaceae</taxon>
        <taxon>Pseudomonas</taxon>
    </lineage>
</organism>
<keyword evidence="16" id="KW-1185">Reference proteome</keyword>
<dbReference type="KEGG" id="pkc:PKB_3355"/>
<evidence type="ECO:0000256" key="11">
    <source>
        <dbReference type="ARBA" id="ARBA00023012"/>
    </source>
</evidence>
<dbReference type="PANTHER" id="PTHR45436">
    <property type="entry name" value="SENSOR HISTIDINE KINASE YKOH"/>
    <property type="match status" value="1"/>
</dbReference>
<keyword evidence="12 13" id="KW-0472">Membrane</keyword>
<dbReference type="InterPro" id="IPR036097">
    <property type="entry name" value="HisK_dim/P_sf"/>
</dbReference>
<gene>
    <name evidence="15" type="ORF">PKB_3355</name>
</gene>
<evidence type="ECO:0000256" key="1">
    <source>
        <dbReference type="ARBA" id="ARBA00000085"/>
    </source>
</evidence>
<keyword evidence="4" id="KW-0597">Phosphoprotein</keyword>
<dbReference type="SUPFAM" id="SSF55874">
    <property type="entry name" value="ATPase domain of HSP90 chaperone/DNA topoisomerase II/histidine kinase"/>
    <property type="match status" value="1"/>
</dbReference>
<proteinExistence type="predicted"/>
<dbReference type="Pfam" id="PF00512">
    <property type="entry name" value="HisKA"/>
    <property type="match status" value="1"/>
</dbReference>
<keyword evidence="11" id="KW-0902">Two-component regulatory system</keyword>
<sequence>MNSLRQRTLWRVMLLMLIGNGLLTLYNYHDSSHEIAEVYDAHLAQNARLLQGVMSLPLGDAESHVLYSAFDNALSQAGKHKIGHPYENKLAFQVWRESGEILVHTPSAPTFTAPLRKPGFANYKVEGHQWRGFLLPVPEQKLLIWVGERNDVRDDLVSRIVRHTLLPFLIGSLALVLLVWLAIGWGLQPLQNMARVIRARHAESLEPLQLVPLPKELEPMQAALNRLLGQIDSLLRREHRFIADAAHEMRTPLAILRLHAQNALQARSDEERQAALDFLIGGVDRLSRVVNQLLTLARIEPQLSQRQWKPVDLAGVATDTLAELTPWILGQGQEPSLDIAEGDYRLESDGNALGIALQNLVTNAVKHSPPGGQVRVGLRRDGEHFELSVEDDGPGIAEDKLERVFQRFYSEGRQDGAGLGLSIVAMIVQRLGGTVALRNREGGGLCATLRLPRRHDAADEPLAPPL</sequence>
<evidence type="ECO:0000259" key="14">
    <source>
        <dbReference type="PROSITE" id="PS50109"/>
    </source>
</evidence>
<reference evidence="15 16" key="1">
    <citation type="submission" date="2013-03" db="EMBL/GenBank/DDBJ databases">
        <authorList>
            <person name="Linke B."/>
        </authorList>
    </citation>
    <scope>NUCLEOTIDE SEQUENCE [LARGE SCALE GENOMIC DNA]</scope>
    <source>
        <strain evidence="15 16">B13</strain>
    </source>
</reference>
<keyword evidence="10 13" id="KW-1133">Transmembrane helix</keyword>
<dbReference type="InterPro" id="IPR003661">
    <property type="entry name" value="HisK_dim/P_dom"/>
</dbReference>
<reference evidence="15 16" key="2">
    <citation type="submission" date="2014-05" db="EMBL/GenBank/DDBJ databases">
        <title>Genome sequence of the 3-chlorobenzoate degrading bacterium Pseudomonas knackmussii B13 shows multiple evidence for horizontal gene transfer.</title>
        <authorList>
            <person name="Miyazaki R."/>
            <person name="Bertelli C."/>
            <person name="Falquet L."/>
            <person name="Robinson-Rechavi M."/>
            <person name="Gharib W."/>
            <person name="Roy S."/>
            <person name="Van der Meer J.R."/>
        </authorList>
    </citation>
    <scope>NUCLEOTIDE SEQUENCE [LARGE SCALE GENOMIC DNA]</scope>
    <source>
        <strain evidence="15 16">B13</strain>
    </source>
</reference>
<keyword evidence="9" id="KW-0067">ATP-binding</keyword>
<evidence type="ECO:0000256" key="2">
    <source>
        <dbReference type="ARBA" id="ARBA00004141"/>
    </source>
</evidence>
<evidence type="ECO:0000256" key="10">
    <source>
        <dbReference type="ARBA" id="ARBA00022989"/>
    </source>
</evidence>
<dbReference type="STRING" id="1301098.PKB_3355"/>
<evidence type="ECO:0000256" key="9">
    <source>
        <dbReference type="ARBA" id="ARBA00022840"/>
    </source>
</evidence>
<dbReference type="InterPro" id="IPR003594">
    <property type="entry name" value="HATPase_dom"/>
</dbReference>
<evidence type="ECO:0000256" key="6">
    <source>
        <dbReference type="ARBA" id="ARBA00022692"/>
    </source>
</evidence>
<dbReference type="Pfam" id="PF08521">
    <property type="entry name" value="2CSK_N"/>
    <property type="match status" value="1"/>
</dbReference>
<dbReference type="CDD" id="cd00082">
    <property type="entry name" value="HisKA"/>
    <property type="match status" value="1"/>
</dbReference>
<comment type="subcellular location">
    <subcellularLocation>
        <location evidence="2">Membrane</location>
        <topology evidence="2">Multi-pass membrane protein</topology>
    </subcellularLocation>
</comment>
<dbReference type="OrthoDB" id="9809766at2"/>
<dbReference type="Pfam" id="PF02518">
    <property type="entry name" value="HATPase_c"/>
    <property type="match status" value="1"/>
</dbReference>
<dbReference type="SMART" id="SM00387">
    <property type="entry name" value="HATPase_c"/>
    <property type="match status" value="1"/>
</dbReference>
<dbReference type="EMBL" id="HG322950">
    <property type="protein sequence ID" value="CDF84699.1"/>
    <property type="molecule type" value="Genomic_DNA"/>
</dbReference>
<dbReference type="InterPro" id="IPR036890">
    <property type="entry name" value="HATPase_C_sf"/>
</dbReference>
<evidence type="ECO:0000256" key="12">
    <source>
        <dbReference type="ARBA" id="ARBA00023136"/>
    </source>
</evidence>
<evidence type="ECO:0000313" key="16">
    <source>
        <dbReference type="Proteomes" id="UP000025241"/>
    </source>
</evidence>
<dbReference type="PROSITE" id="PS50109">
    <property type="entry name" value="HIS_KIN"/>
    <property type="match status" value="1"/>
</dbReference>
<dbReference type="AlphaFoldDB" id="A0A024HJ86"/>
<evidence type="ECO:0000256" key="4">
    <source>
        <dbReference type="ARBA" id="ARBA00022553"/>
    </source>
</evidence>
<keyword evidence="6 13" id="KW-0812">Transmembrane</keyword>
<keyword evidence="8 15" id="KW-0418">Kinase</keyword>
<dbReference type="EC" id="2.7.13.3" evidence="3"/>
<dbReference type="PATRIC" id="fig|1301098.3.peg.3369"/>
<dbReference type="InterPro" id="IPR004358">
    <property type="entry name" value="Sig_transdc_His_kin-like_C"/>
</dbReference>
<evidence type="ECO:0000256" key="13">
    <source>
        <dbReference type="SAM" id="Phobius"/>
    </source>
</evidence>